<protein>
    <submittedName>
        <fullName evidence="8">Putative serine/threonine-protein kinase PkwA</fullName>
    </submittedName>
</protein>
<name>A0A6A4VT80_AMPAM</name>
<dbReference type="SMART" id="SM00320">
    <property type="entry name" value="WD40"/>
    <property type="match status" value="5"/>
</dbReference>
<comment type="subcellular location">
    <subcellularLocation>
        <location evidence="1">Nucleus</location>
    </subcellularLocation>
</comment>
<keyword evidence="8" id="KW-0808">Transferase</keyword>
<dbReference type="SUPFAM" id="SSF50978">
    <property type="entry name" value="WD40 repeat-like"/>
    <property type="match status" value="1"/>
</dbReference>
<evidence type="ECO:0000256" key="3">
    <source>
        <dbReference type="ARBA" id="ARBA00022737"/>
    </source>
</evidence>
<evidence type="ECO:0000259" key="7">
    <source>
        <dbReference type="Pfam" id="PF23383"/>
    </source>
</evidence>
<keyword evidence="3" id="KW-0677">Repeat</keyword>
<gene>
    <name evidence="8" type="primary">pkwA</name>
    <name evidence="8" type="ORF">FJT64_007562</name>
</gene>
<comment type="caution">
    <text evidence="8">The sequence shown here is derived from an EMBL/GenBank/DDBJ whole genome shotgun (WGS) entry which is preliminary data.</text>
</comment>
<dbReference type="PROSITE" id="PS50082">
    <property type="entry name" value="WD_REPEATS_2"/>
    <property type="match status" value="2"/>
</dbReference>
<dbReference type="InterPro" id="IPR036322">
    <property type="entry name" value="WD40_repeat_dom_sf"/>
</dbReference>
<keyword evidence="8" id="KW-0418">Kinase</keyword>
<dbReference type="PANTHER" id="PTHR19848:SF0">
    <property type="entry name" value="NOTCHLESS PROTEIN HOMOLOG 1"/>
    <property type="match status" value="1"/>
</dbReference>
<feature type="domain" description="IFT140 first beta-propeller" evidence="7">
    <location>
        <begin position="150"/>
        <end position="244"/>
    </location>
</feature>
<dbReference type="InterPro" id="IPR036397">
    <property type="entry name" value="RNaseH_sf"/>
</dbReference>
<feature type="repeat" description="WD" evidence="5">
    <location>
        <begin position="158"/>
        <end position="199"/>
    </location>
</feature>
<keyword evidence="4" id="KW-0539">Nucleus</keyword>
<evidence type="ECO:0000256" key="1">
    <source>
        <dbReference type="ARBA" id="ARBA00004123"/>
    </source>
</evidence>
<keyword evidence="9" id="KW-1185">Reference proteome</keyword>
<dbReference type="InterPro" id="IPR015943">
    <property type="entry name" value="WD40/YVTN_repeat-like_dom_sf"/>
</dbReference>
<feature type="region of interest" description="Disordered" evidence="6">
    <location>
        <begin position="313"/>
        <end position="333"/>
    </location>
</feature>
<evidence type="ECO:0000256" key="4">
    <source>
        <dbReference type="ARBA" id="ARBA00023242"/>
    </source>
</evidence>
<dbReference type="AlphaFoldDB" id="A0A6A4VT80"/>
<dbReference type="InterPro" id="IPR001680">
    <property type="entry name" value="WD40_rpt"/>
</dbReference>
<dbReference type="GO" id="GO:0016301">
    <property type="term" value="F:kinase activity"/>
    <property type="evidence" value="ECO:0007669"/>
    <property type="project" value="UniProtKB-KW"/>
</dbReference>
<evidence type="ECO:0000256" key="6">
    <source>
        <dbReference type="SAM" id="MobiDB-lite"/>
    </source>
</evidence>
<evidence type="ECO:0000256" key="2">
    <source>
        <dbReference type="ARBA" id="ARBA00022574"/>
    </source>
</evidence>
<organism evidence="8 9">
    <name type="scientific">Amphibalanus amphitrite</name>
    <name type="common">Striped barnacle</name>
    <name type="synonym">Balanus amphitrite</name>
    <dbReference type="NCBI Taxonomy" id="1232801"/>
    <lineage>
        <taxon>Eukaryota</taxon>
        <taxon>Metazoa</taxon>
        <taxon>Ecdysozoa</taxon>
        <taxon>Arthropoda</taxon>
        <taxon>Crustacea</taxon>
        <taxon>Multicrustacea</taxon>
        <taxon>Cirripedia</taxon>
        <taxon>Thoracica</taxon>
        <taxon>Thoracicalcarea</taxon>
        <taxon>Balanomorpha</taxon>
        <taxon>Balanoidea</taxon>
        <taxon>Balanidae</taxon>
        <taxon>Amphibalaninae</taxon>
        <taxon>Amphibalanus</taxon>
    </lineage>
</organism>
<dbReference type="EMBL" id="VIIS01001656">
    <property type="protein sequence ID" value="KAF0294824.1"/>
    <property type="molecule type" value="Genomic_DNA"/>
</dbReference>
<sequence>MSEPVFVEGNAMNGDFYEKNCIPIVKKFITTHHRGKKVIFWPDLATAHYKTSVTKKLKELKIPTVARAHNPPAAPQIRPIERLWSHLKQAVYEGDWEAETAGALKRRIRAKLKKLDLNIVQNLMRGVKTKLWRFRASAGLGSSSGGSGGGELQEVRTLERGSRPITCAAFHPSRPLVATGGWDGAVKIWDTTEMKRKAVRHGHDSSVRCLAISPDASYLVSGDLDGYLIVWGTKHGDWIQKSRVHDGPIQAACYLGPEKFVTAGADGDVKMWRSHVGSDIHQAASSAPVQLALAAPNGSLLTVTTGGEISLQPVAPPTSGDAGTAGRGGPPRWSRRLENVSRAACDQHRVYLAVGRAVLVLKMSDGKTERQLAAGAPVTSLACLPPEAPDSAMGVVLMGLEDGRVGVALADRGELVTTVAHAGEVTDIAVNVHDPERPRMATGGRDGMVLLWSGEDSWDKPYRSLEAYSVPVSALAWIDDQLVTAGQDSQMHLYPRPDDPAGERRLLVGNDAPVTALRAHVSRQTGEGGMGRGICVLCETLMVLD</sequence>
<dbReference type="GO" id="GO:0000027">
    <property type="term" value="P:ribosomal large subunit assembly"/>
    <property type="evidence" value="ECO:0007669"/>
    <property type="project" value="TreeGrafter"/>
</dbReference>
<dbReference type="Gene3D" id="3.30.420.10">
    <property type="entry name" value="Ribonuclease H-like superfamily/Ribonuclease H"/>
    <property type="match status" value="1"/>
</dbReference>
<dbReference type="GO" id="GO:0005730">
    <property type="term" value="C:nucleolus"/>
    <property type="evidence" value="ECO:0007669"/>
    <property type="project" value="TreeGrafter"/>
</dbReference>
<reference evidence="8 9" key="1">
    <citation type="submission" date="2019-07" db="EMBL/GenBank/DDBJ databases">
        <title>Draft genome assembly of a fouling barnacle, Amphibalanus amphitrite (Darwin, 1854): The first reference genome for Thecostraca.</title>
        <authorList>
            <person name="Kim W."/>
        </authorList>
    </citation>
    <scope>NUCLEOTIDE SEQUENCE [LARGE SCALE GENOMIC DNA]</scope>
    <source>
        <strain evidence="8">SNU_AA5</strain>
        <tissue evidence="8">Soma without cirri and trophi</tissue>
    </source>
</reference>
<dbReference type="Proteomes" id="UP000440578">
    <property type="component" value="Unassembled WGS sequence"/>
</dbReference>
<keyword evidence="2 5" id="KW-0853">WD repeat</keyword>
<dbReference type="Gene3D" id="2.130.10.10">
    <property type="entry name" value="YVTN repeat-like/Quinoprotein amine dehydrogenase"/>
    <property type="match status" value="2"/>
</dbReference>
<evidence type="ECO:0000313" key="8">
    <source>
        <dbReference type="EMBL" id="KAF0294824.1"/>
    </source>
</evidence>
<feature type="repeat" description="WD" evidence="5">
    <location>
        <begin position="200"/>
        <end position="241"/>
    </location>
</feature>
<evidence type="ECO:0000313" key="9">
    <source>
        <dbReference type="Proteomes" id="UP000440578"/>
    </source>
</evidence>
<dbReference type="OrthoDB" id="6352421at2759"/>
<accession>A0A6A4VT80</accession>
<dbReference type="InterPro" id="IPR056154">
    <property type="entry name" value="Beta-prop_IFT140_1st"/>
</dbReference>
<dbReference type="PANTHER" id="PTHR19848">
    <property type="entry name" value="WD40 REPEAT PROTEIN"/>
    <property type="match status" value="1"/>
</dbReference>
<dbReference type="Pfam" id="PF23383">
    <property type="entry name" value="Beta-prop_IFT140_1st"/>
    <property type="match status" value="1"/>
</dbReference>
<evidence type="ECO:0000256" key="5">
    <source>
        <dbReference type="PROSITE-ProRule" id="PRU00221"/>
    </source>
</evidence>
<dbReference type="PROSITE" id="PS50294">
    <property type="entry name" value="WD_REPEATS_REGION"/>
    <property type="match status" value="2"/>
</dbReference>
<dbReference type="Pfam" id="PF00400">
    <property type="entry name" value="WD40"/>
    <property type="match status" value="1"/>
</dbReference>
<proteinExistence type="predicted"/>
<dbReference type="GO" id="GO:0003676">
    <property type="term" value="F:nucleic acid binding"/>
    <property type="evidence" value="ECO:0007669"/>
    <property type="project" value="InterPro"/>
</dbReference>